<feature type="transmembrane region" description="Helical" evidence="1">
    <location>
        <begin position="107"/>
        <end position="131"/>
    </location>
</feature>
<feature type="transmembrane region" description="Helical" evidence="1">
    <location>
        <begin position="41"/>
        <end position="59"/>
    </location>
</feature>
<evidence type="ECO:0000256" key="1">
    <source>
        <dbReference type="SAM" id="Phobius"/>
    </source>
</evidence>
<keyword evidence="1" id="KW-1133">Transmembrane helix</keyword>
<keyword evidence="3" id="KW-1185">Reference proteome</keyword>
<dbReference type="Proteomes" id="UP000061457">
    <property type="component" value="Chromosome II"/>
</dbReference>
<name>A0A0S2K919_9GAMM</name>
<accession>A0A0S2K919</accession>
<sequence>MIVFLSMLMMFHSLLFLLLAMPKYNKQLSNFPKRNNKLESSFRHVGYALLAMCIALLIFDNGVGVGIAWVCGLLTFIGSIVSVMFAFNQTNTAASLLWLPKKLFGVISFSTAYLYLVVYTVLIASFGAFFLNANS</sequence>
<protein>
    <recommendedName>
        <fullName evidence="4">DUF3325 domain-containing protein</fullName>
    </recommendedName>
</protein>
<evidence type="ECO:0008006" key="4">
    <source>
        <dbReference type="Google" id="ProtNLM"/>
    </source>
</evidence>
<gene>
    <name evidence="2" type="ORF">PP2015_4079</name>
</gene>
<proteinExistence type="predicted"/>
<dbReference type="PATRIC" id="fig|161398.10.peg.4183"/>
<dbReference type="STRING" id="161398.PP2015_4079"/>
<reference evidence="2 3" key="1">
    <citation type="submission" date="2015-11" db="EMBL/GenBank/DDBJ databases">
        <authorList>
            <person name="Zhang Y."/>
            <person name="Guo Z."/>
        </authorList>
    </citation>
    <scope>NUCLEOTIDE SEQUENCE [LARGE SCALE GENOMIC DNA]</scope>
    <source>
        <strain evidence="2 3">KCTC 12086</strain>
    </source>
</reference>
<keyword evidence="1" id="KW-0472">Membrane</keyword>
<dbReference type="KEGG" id="pphe:PP2015_4079"/>
<dbReference type="OrthoDB" id="9808095at2"/>
<dbReference type="AlphaFoldDB" id="A0A0S2K919"/>
<dbReference type="RefSeq" id="WP_058032395.1">
    <property type="nucleotide sequence ID" value="NZ_CP013188.1"/>
</dbReference>
<evidence type="ECO:0000313" key="2">
    <source>
        <dbReference type="EMBL" id="ALO44547.1"/>
    </source>
</evidence>
<evidence type="ECO:0000313" key="3">
    <source>
        <dbReference type="Proteomes" id="UP000061457"/>
    </source>
</evidence>
<feature type="transmembrane region" description="Helical" evidence="1">
    <location>
        <begin position="66"/>
        <end position="87"/>
    </location>
</feature>
<dbReference type="EMBL" id="CP013188">
    <property type="protein sequence ID" value="ALO44547.1"/>
    <property type="molecule type" value="Genomic_DNA"/>
</dbReference>
<keyword evidence="1" id="KW-0812">Transmembrane</keyword>
<organism evidence="2 3">
    <name type="scientific">Pseudoalteromonas phenolica</name>
    <dbReference type="NCBI Taxonomy" id="161398"/>
    <lineage>
        <taxon>Bacteria</taxon>
        <taxon>Pseudomonadati</taxon>
        <taxon>Pseudomonadota</taxon>
        <taxon>Gammaproteobacteria</taxon>
        <taxon>Alteromonadales</taxon>
        <taxon>Pseudoalteromonadaceae</taxon>
        <taxon>Pseudoalteromonas</taxon>
    </lineage>
</organism>
<dbReference type="Pfam" id="PF11804">
    <property type="entry name" value="DUF3325"/>
    <property type="match status" value="1"/>
</dbReference>
<dbReference type="InterPro" id="IPR021762">
    <property type="entry name" value="DUF3325"/>
</dbReference>